<dbReference type="Proteomes" id="UP000660262">
    <property type="component" value="Unassembled WGS sequence"/>
</dbReference>
<evidence type="ECO:0000256" key="1">
    <source>
        <dbReference type="ARBA" id="ARBA00022723"/>
    </source>
</evidence>
<dbReference type="Gene3D" id="1.10.238.10">
    <property type="entry name" value="EF-hand"/>
    <property type="match status" value="2"/>
</dbReference>
<evidence type="ECO:0000259" key="4">
    <source>
        <dbReference type="PROSITE" id="PS50222"/>
    </source>
</evidence>
<evidence type="ECO:0000313" key="5">
    <source>
        <dbReference type="EMBL" id="GHP07505.1"/>
    </source>
</evidence>
<dbReference type="SMART" id="SM00054">
    <property type="entry name" value="EFh"/>
    <property type="match status" value="3"/>
</dbReference>
<evidence type="ECO:0000256" key="3">
    <source>
        <dbReference type="ARBA" id="ARBA00022837"/>
    </source>
</evidence>
<keyword evidence="2" id="KW-0677">Repeat</keyword>
<keyword evidence="3" id="KW-0106">Calcium</keyword>
<dbReference type="SUPFAM" id="SSF47473">
    <property type="entry name" value="EF-hand"/>
    <property type="match status" value="1"/>
</dbReference>
<dbReference type="Pfam" id="PF13499">
    <property type="entry name" value="EF-hand_7"/>
    <property type="match status" value="1"/>
</dbReference>
<dbReference type="InterPro" id="IPR011992">
    <property type="entry name" value="EF-hand-dom_pair"/>
</dbReference>
<dbReference type="InterPro" id="IPR002048">
    <property type="entry name" value="EF_hand_dom"/>
</dbReference>
<gene>
    <name evidence="5" type="ORF">PPROV_000624700</name>
</gene>
<dbReference type="PROSITE" id="PS00018">
    <property type="entry name" value="EF_HAND_1"/>
    <property type="match status" value="1"/>
</dbReference>
<dbReference type="InterPro" id="IPR051581">
    <property type="entry name" value="Ca-bind"/>
</dbReference>
<keyword evidence="1" id="KW-0479">Metal-binding</keyword>
<dbReference type="EMBL" id="BNJQ01000017">
    <property type="protein sequence ID" value="GHP07505.1"/>
    <property type="molecule type" value="Genomic_DNA"/>
</dbReference>
<evidence type="ECO:0000313" key="6">
    <source>
        <dbReference type="Proteomes" id="UP000660262"/>
    </source>
</evidence>
<dbReference type="CDD" id="cd00051">
    <property type="entry name" value="EFh"/>
    <property type="match status" value="1"/>
</dbReference>
<dbReference type="OrthoDB" id="26525at2759"/>
<dbReference type="PROSITE" id="PS50222">
    <property type="entry name" value="EF_HAND_2"/>
    <property type="match status" value="2"/>
</dbReference>
<reference evidence="5" key="1">
    <citation type="submission" date="2020-10" db="EMBL/GenBank/DDBJ databases">
        <title>Unveiling of a novel bifunctional photoreceptor, Dualchrome1, isolated from a cosmopolitan green alga.</title>
        <authorList>
            <person name="Suzuki S."/>
            <person name="Kawachi M."/>
        </authorList>
    </citation>
    <scope>NUCLEOTIDE SEQUENCE</scope>
    <source>
        <strain evidence="5">NIES 2893</strain>
    </source>
</reference>
<proteinExistence type="predicted"/>
<name>A0A830HLK0_9CHLO</name>
<keyword evidence="6" id="KW-1185">Reference proteome</keyword>
<evidence type="ECO:0000256" key="2">
    <source>
        <dbReference type="ARBA" id="ARBA00022737"/>
    </source>
</evidence>
<feature type="domain" description="EF-hand" evidence="4">
    <location>
        <begin position="286"/>
        <end position="321"/>
    </location>
</feature>
<organism evidence="5 6">
    <name type="scientific">Pycnococcus provasolii</name>
    <dbReference type="NCBI Taxonomy" id="41880"/>
    <lineage>
        <taxon>Eukaryota</taxon>
        <taxon>Viridiplantae</taxon>
        <taxon>Chlorophyta</taxon>
        <taxon>Pseudoscourfieldiophyceae</taxon>
        <taxon>Pseudoscourfieldiales</taxon>
        <taxon>Pycnococcaceae</taxon>
        <taxon>Pycnococcus</taxon>
    </lineage>
</organism>
<dbReference type="AlphaFoldDB" id="A0A830HLK0"/>
<accession>A0A830HLK0</accession>
<comment type="caution">
    <text evidence="5">The sequence shown here is derived from an EMBL/GenBank/DDBJ whole genome shotgun (WGS) entry which is preliminary data.</text>
</comment>
<dbReference type="PANTHER" id="PTHR34524:SF6">
    <property type="entry name" value="CALCYPHOSINE LIKE"/>
    <property type="match status" value="1"/>
</dbReference>
<dbReference type="InterPro" id="IPR018247">
    <property type="entry name" value="EF_Hand_1_Ca_BS"/>
</dbReference>
<sequence length="372" mass="42431">MPGWTGHNMQEAEVFGNTPIYQQKNVAQPPETSTLLAPHVDPFLDNHAIFKDPCSDSRNWLKAPPDNLYPSEVIKAAEKGTPPFKSTIVFGDVRYQKAVHGKTGYTSTYREMCDSLNSHIHPAKYVFDDVADTYISLAENPDKIQETYTHNLRRVNPDMITALRNTLRLRIMSNMKVGNNSGNFMIRELFKAVDSNAKGKIELKEFAELLQLFGMQVAKSDVIALFSFYDKDMSGYLSLDDMMKDSLDADYYALFLGKRTTHNEFVKRVTEDELNTIAQLKAKWSTNKISMRKVFRQVDMSKSGSLVREEFEYALRRLNLQVTPAEIDFLMNRSDTVDEGHIDYAENSAVAPLTRARRRARDDVLRVLRCSG</sequence>
<dbReference type="PANTHER" id="PTHR34524">
    <property type="entry name" value="CALCYPHOSIN"/>
    <property type="match status" value="1"/>
</dbReference>
<protein>
    <recommendedName>
        <fullName evidence="4">EF-hand domain-containing protein</fullName>
    </recommendedName>
</protein>
<feature type="domain" description="EF-hand" evidence="4">
    <location>
        <begin position="181"/>
        <end position="216"/>
    </location>
</feature>
<dbReference type="GO" id="GO:0005509">
    <property type="term" value="F:calcium ion binding"/>
    <property type="evidence" value="ECO:0007669"/>
    <property type="project" value="InterPro"/>
</dbReference>